<dbReference type="GO" id="GO:0016491">
    <property type="term" value="F:oxidoreductase activity"/>
    <property type="evidence" value="ECO:0007669"/>
    <property type="project" value="UniProtKB-KW"/>
</dbReference>
<evidence type="ECO:0000256" key="5">
    <source>
        <dbReference type="SAM" id="SignalP"/>
    </source>
</evidence>
<evidence type="ECO:0000256" key="3">
    <source>
        <dbReference type="ARBA" id="ARBA00022827"/>
    </source>
</evidence>
<dbReference type="SUPFAM" id="SSF56176">
    <property type="entry name" value="FAD-binding/transporter-associated domain-like"/>
    <property type="match status" value="1"/>
</dbReference>
<comment type="caution">
    <text evidence="7">The sequence shown here is derived from an EMBL/GenBank/DDBJ whole genome shotgun (WGS) entry which is preliminary data.</text>
</comment>
<name>A0AA40K213_9PEZI</name>
<accession>A0AA40K213</accession>
<dbReference type="EMBL" id="JAUKUD010000005">
    <property type="protein sequence ID" value="KAK0742757.1"/>
    <property type="molecule type" value="Genomic_DNA"/>
</dbReference>
<dbReference type="InterPro" id="IPR036318">
    <property type="entry name" value="FAD-bd_PCMH-like_sf"/>
</dbReference>
<keyword evidence="3" id="KW-0274">FAD</keyword>
<dbReference type="PROSITE" id="PS51387">
    <property type="entry name" value="FAD_PCMH"/>
    <property type="match status" value="1"/>
</dbReference>
<keyword evidence="8" id="KW-1185">Reference proteome</keyword>
<comment type="similarity">
    <text evidence="1">Belongs to the oxygen-dependent FAD-linked oxidoreductase family.</text>
</comment>
<dbReference type="GO" id="GO:0071949">
    <property type="term" value="F:FAD binding"/>
    <property type="evidence" value="ECO:0007669"/>
    <property type="project" value="InterPro"/>
</dbReference>
<keyword evidence="2" id="KW-0285">Flavoprotein</keyword>
<dbReference type="InterPro" id="IPR016166">
    <property type="entry name" value="FAD-bd_PCMH"/>
</dbReference>
<dbReference type="PANTHER" id="PTHR42973:SF15">
    <property type="entry name" value="FAD-BINDING PCMH-TYPE DOMAIN-CONTAINING PROTEIN"/>
    <property type="match status" value="1"/>
</dbReference>
<protein>
    <recommendedName>
        <fullName evidence="6">FAD-binding PCMH-type domain-containing protein</fullName>
    </recommendedName>
</protein>
<keyword evidence="5" id="KW-0732">Signal</keyword>
<dbReference type="Pfam" id="PF01565">
    <property type="entry name" value="FAD_binding_4"/>
    <property type="match status" value="1"/>
</dbReference>
<dbReference type="PANTHER" id="PTHR42973">
    <property type="entry name" value="BINDING OXIDOREDUCTASE, PUTATIVE (AFU_ORTHOLOGUE AFUA_1G17690)-RELATED"/>
    <property type="match status" value="1"/>
</dbReference>
<dbReference type="InterPro" id="IPR016169">
    <property type="entry name" value="FAD-bd_PCMH_sub2"/>
</dbReference>
<sequence length="510" mass="54080">MSPLLLLTTLATLATLALGAITSPRDITPLSTCLTTSSIPFLLPSSPNPTAWTLHATTFNARLPFVPLAVVLPTTTAQISAAVLCASSLNIPVQAKSGGHSYASFSSGGDVLSQTLVVDLENFQDVVVNNTTYVASVGGGVRLGNLALGIYAQGERALAHGTCPGVGIGGHFTHGGYGYSSRAYGLALEQIVGVEVVLASGEVVTATKEKYKDIYWAVRGAADSFGIVTTFYLQTVPAPSVVQFSYDVSDALASSALATSAFLAVQSFALNASVVTRELGLGVTITASSFAVHGTYFGSIQTFNATVAPALLNALKQAGAKVAMNKSSVQELTWIESLTRLGGAPTLAVPLTGYDSRDNFFAKSVSVSNPFGEKPVKAYFDVVVREGERAPVDWFAIINLYGGPDSQIGVRNESFAAYAGFDDLWVVQNYGSVTLNETFPKSGMAFVNKLNDAMTNNLPEYSAYLNYIDPTYTREQAYKLYFGAGLVERLSKLKAVLDPKNVFRNPQSIW</sequence>
<proteinExistence type="inferred from homology"/>
<feature type="domain" description="FAD-binding PCMH-type" evidence="6">
    <location>
        <begin position="63"/>
        <end position="238"/>
    </location>
</feature>
<evidence type="ECO:0000313" key="8">
    <source>
        <dbReference type="Proteomes" id="UP001172155"/>
    </source>
</evidence>
<evidence type="ECO:0000313" key="7">
    <source>
        <dbReference type="EMBL" id="KAK0742757.1"/>
    </source>
</evidence>
<reference evidence="7" key="1">
    <citation type="submission" date="2023-06" db="EMBL/GenBank/DDBJ databases">
        <title>Genome-scale phylogeny and comparative genomics of the fungal order Sordariales.</title>
        <authorList>
            <consortium name="Lawrence Berkeley National Laboratory"/>
            <person name="Hensen N."/>
            <person name="Bonometti L."/>
            <person name="Westerberg I."/>
            <person name="Brannstrom I.O."/>
            <person name="Guillou S."/>
            <person name="Cros-Aarteil S."/>
            <person name="Calhoun S."/>
            <person name="Haridas S."/>
            <person name="Kuo A."/>
            <person name="Mondo S."/>
            <person name="Pangilinan J."/>
            <person name="Riley R."/>
            <person name="LaButti K."/>
            <person name="Andreopoulos B."/>
            <person name="Lipzen A."/>
            <person name="Chen C."/>
            <person name="Yanf M."/>
            <person name="Daum C."/>
            <person name="Ng V."/>
            <person name="Clum A."/>
            <person name="Steindorff A."/>
            <person name="Ohm R."/>
            <person name="Martin F."/>
            <person name="Silar P."/>
            <person name="Natvig D."/>
            <person name="Lalanne C."/>
            <person name="Gautier V."/>
            <person name="Ament-velasquez S.L."/>
            <person name="Kruys A."/>
            <person name="Hutchinson M.I."/>
            <person name="Powell A.J."/>
            <person name="Barry K."/>
            <person name="Miller A.N."/>
            <person name="Grigoriev I.V."/>
            <person name="Debuchy R."/>
            <person name="Gladieux P."/>
            <person name="Thoren M.H."/>
            <person name="Johannesson H."/>
        </authorList>
    </citation>
    <scope>NUCLEOTIDE SEQUENCE</scope>
    <source>
        <strain evidence="7">SMH3187-1</strain>
    </source>
</reference>
<dbReference type="Pfam" id="PF08031">
    <property type="entry name" value="BBE"/>
    <property type="match status" value="1"/>
</dbReference>
<feature type="chain" id="PRO_5041231013" description="FAD-binding PCMH-type domain-containing protein" evidence="5">
    <location>
        <begin position="20"/>
        <end position="510"/>
    </location>
</feature>
<evidence type="ECO:0000259" key="6">
    <source>
        <dbReference type="PROSITE" id="PS51387"/>
    </source>
</evidence>
<gene>
    <name evidence="7" type="ORF">B0T18DRAFT_481258</name>
</gene>
<evidence type="ECO:0000256" key="2">
    <source>
        <dbReference type="ARBA" id="ARBA00022630"/>
    </source>
</evidence>
<dbReference type="Gene3D" id="3.40.462.20">
    <property type="match status" value="1"/>
</dbReference>
<keyword evidence="4" id="KW-0560">Oxidoreductase</keyword>
<organism evidence="7 8">
    <name type="scientific">Schizothecium vesticola</name>
    <dbReference type="NCBI Taxonomy" id="314040"/>
    <lineage>
        <taxon>Eukaryota</taxon>
        <taxon>Fungi</taxon>
        <taxon>Dikarya</taxon>
        <taxon>Ascomycota</taxon>
        <taxon>Pezizomycotina</taxon>
        <taxon>Sordariomycetes</taxon>
        <taxon>Sordariomycetidae</taxon>
        <taxon>Sordariales</taxon>
        <taxon>Schizotheciaceae</taxon>
        <taxon>Schizothecium</taxon>
    </lineage>
</organism>
<evidence type="ECO:0000256" key="1">
    <source>
        <dbReference type="ARBA" id="ARBA00005466"/>
    </source>
</evidence>
<feature type="signal peptide" evidence="5">
    <location>
        <begin position="1"/>
        <end position="19"/>
    </location>
</feature>
<evidence type="ECO:0000256" key="4">
    <source>
        <dbReference type="ARBA" id="ARBA00023002"/>
    </source>
</evidence>
<dbReference type="InterPro" id="IPR012951">
    <property type="entry name" value="BBE"/>
</dbReference>
<dbReference type="Gene3D" id="3.30.465.10">
    <property type="match status" value="1"/>
</dbReference>
<dbReference type="InterPro" id="IPR006094">
    <property type="entry name" value="Oxid_FAD_bind_N"/>
</dbReference>
<dbReference type="InterPro" id="IPR050416">
    <property type="entry name" value="FAD-linked_Oxidoreductase"/>
</dbReference>
<dbReference type="AlphaFoldDB" id="A0AA40K213"/>
<dbReference type="Proteomes" id="UP001172155">
    <property type="component" value="Unassembled WGS sequence"/>
</dbReference>